<reference evidence="3" key="1">
    <citation type="submission" date="2016-10" db="EMBL/GenBank/DDBJ databases">
        <authorList>
            <person name="Varghese N."/>
            <person name="Submissions S."/>
        </authorList>
    </citation>
    <scope>NUCLEOTIDE SEQUENCE [LARGE SCALE GENOMIC DNA]</scope>
    <source>
        <strain evidence="3">DSM 44654</strain>
    </source>
</reference>
<gene>
    <name evidence="2" type="ORF">SAMN05421837_113202</name>
</gene>
<name>A0A1H5RG61_9PSEU</name>
<accession>A0A1H5RG61</accession>
<evidence type="ECO:0000313" key="2">
    <source>
        <dbReference type="EMBL" id="SEF37372.1"/>
    </source>
</evidence>
<evidence type="ECO:0000256" key="1">
    <source>
        <dbReference type="SAM" id="MobiDB-lite"/>
    </source>
</evidence>
<organism evidence="2 3">
    <name type="scientific">Amycolatopsis pretoriensis</name>
    <dbReference type="NCBI Taxonomy" id="218821"/>
    <lineage>
        <taxon>Bacteria</taxon>
        <taxon>Bacillati</taxon>
        <taxon>Actinomycetota</taxon>
        <taxon>Actinomycetes</taxon>
        <taxon>Pseudonocardiales</taxon>
        <taxon>Pseudonocardiaceae</taxon>
        <taxon>Amycolatopsis</taxon>
    </lineage>
</organism>
<sequence length="47" mass="4922">MTTAALGPSLATEEALASCDRSWRSSRPVLVPARPDLRRSGEVAPAA</sequence>
<dbReference type="Proteomes" id="UP000198878">
    <property type="component" value="Unassembled WGS sequence"/>
</dbReference>
<dbReference type="EMBL" id="FNUJ01000013">
    <property type="protein sequence ID" value="SEF37372.1"/>
    <property type="molecule type" value="Genomic_DNA"/>
</dbReference>
<dbReference type="AlphaFoldDB" id="A0A1H5RG61"/>
<keyword evidence="3" id="KW-1185">Reference proteome</keyword>
<evidence type="ECO:0000313" key="3">
    <source>
        <dbReference type="Proteomes" id="UP000198878"/>
    </source>
</evidence>
<proteinExistence type="predicted"/>
<feature type="region of interest" description="Disordered" evidence="1">
    <location>
        <begin position="21"/>
        <end position="47"/>
    </location>
</feature>
<protein>
    <submittedName>
        <fullName evidence="2">Uncharacterized protein</fullName>
    </submittedName>
</protein>
<dbReference type="RefSeq" id="WP_158104168.1">
    <property type="nucleotide sequence ID" value="NZ_FNUJ01000013.1"/>
</dbReference>